<evidence type="ECO:0000313" key="6">
    <source>
        <dbReference type="Proteomes" id="UP000625682"/>
    </source>
</evidence>
<reference evidence="5" key="2">
    <citation type="submission" date="2020-09" db="EMBL/GenBank/DDBJ databases">
        <authorList>
            <person name="Sun Q."/>
            <person name="Zhou Y."/>
        </authorList>
    </citation>
    <scope>NUCLEOTIDE SEQUENCE</scope>
    <source>
        <strain evidence="5">CGMCC 4.7272</strain>
    </source>
</reference>
<evidence type="ECO:0000259" key="4">
    <source>
        <dbReference type="Pfam" id="PF10502"/>
    </source>
</evidence>
<gene>
    <name evidence="5" type="ORF">GCM10012282_16090</name>
</gene>
<dbReference type="EC" id="3.4.21.89" evidence="3"/>
<evidence type="ECO:0000313" key="5">
    <source>
        <dbReference type="EMBL" id="GGJ20520.1"/>
    </source>
</evidence>
<keyword evidence="6" id="KW-1185">Reference proteome</keyword>
<feature type="transmembrane region" description="Helical" evidence="3">
    <location>
        <begin position="178"/>
        <end position="207"/>
    </location>
</feature>
<keyword evidence="3" id="KW-0645">Protease</keyword>
<dbReference type="PANTHER" id="PTHR43390">
    <property type="entry name" value="SIGNAL PEPTIDASE I"/>
    <property type="match status" value="1"/>
</dbReference>
<dbReference type="GO" id="GO:0009003">
    <property type="term" value="F:signal peptidase activity"/>
    <property type="evidence" value="ECO:0007669"/>
    <property type="project" value="UniProtKB-EC"/>
</dbReference>
<proteinExistence type="inferred from homology"/>
<dbReference type="AlphaFoldDB" id="A0A917NSF1"/>
<dbReference type="InterPro" id="IPR000223">
    <property type="entry name" value="Pept_S26A_signal_pept_1"/>
</dbReference>
<dbReference type="Proteomes" id="UP000625682">
    <property type="component" value="Unassembled WGS sequence"/>
</dbReference>
<dbReference type="GO" id="GO:0005886">
    <property type="term" value="C:plasma membrane"/>
    <property type="evidence" value="ECO:0007669"/>
    <property type="project" value="UniProtKB-SubCell"/>
</dbReference>
<organism evidence="5 6">
    <name type="scientific">Streptomyces lacrimifluminis</name>
    <dbReference type="NCBI Taxonomy" id="1500077"/>
    <lineage>
        <taxon>Bacteria</taxon>
        <taxon>Bacillati</taxon>
        <taxon>Actinomycetota</taxon>
        <taxon>Actinomycetes</taxon>
        <taxon>Kitasatosporales</taxon>
        <taxon>Streptomycetaceae</taxon>
        <taxon>Streptomyces</taxon>
    </lineage>
</organism>
<dbReference type="RefSeq" id="WP_189146572.1">
    <property type="nucleotide sequence ID" value="NZ_BAABER010000001.1"/>
</dbReference>
<sequence>MSVKGRGLWVTAAVVGLVGVVLALGSLGYARTWYAAFSVSSESMAPTYEPGDRIFAERVDGSEVRRGDVVLFSSPERYPSIGSVMQRVIGVAGDRVVCCTGEGPDARLSVNGKPLPEPYVNGGDADGMHKPYDVTVPKGRLFLLGDNRNDSVDSRFFESDHDGTVALSAVRSRVTDDYTIPVVIGTAVIAGTVLALAGLGLGIAAFVARRRQGAVPVAPEPVPQVT</sequence>
<dbReference type="SUPFAM" id="SSF51306">
    <property type="entry name" value="LexA/Signal peptidase"/>
    <property type="match status" value="1"/>
</dbReference>
<name>A0A917NSF1_9ACTN</name>
<dbReference type="PANTHER" id="PTHR43390:SF1">
    <property type="entry name" value="CHLOROPLAST PROCESSING PEPTIDASE"/>
    <property type="match status" value="1"/>
</dbReference>
<comment type="similarity">
    <text evidence="2 3">Belongs to the peptidase S26 family.</text>
</comment>
<keyword evidence="3" id="KW-1133">Transmembrane helix</keyword>
<dbReference type="PRINTS" id="PR00727">
    <property type="entry name" value="LEADERPTASE"/>
</dbReference>
<comment type="caution">
    <text evidence="3">Lacks conserved residue(s) required for the propagation of feature annotation.</text>
</comment>
<dbReference type="GO" id="GO:0004252">
    <property type="term" value="F:serine-type endopeptidase activity"/>
    <property type="evidence" value="ECO:0007669"/>
    <property type="project" value="InterPro"/>
</dbReference>
<dbReference type="NCBIfam" id="TIGR02227">
    <property type="entry name" value="sigpep_I_bact"/>
    <property type="match status" value="1"/>
</dbReference>
<accession>A0A917NSF1</accession>
<comment type="subcellular location">
    <subcellularLocation>
        <location evidence="1">Cell membrane</location>
        <topology evidence="1">Single-pass type II membrane protein</topology>
    </subcellularLocation>
    <subcellularLocation>
        <location evidence="3">Membrane</location>
        <topology evidence="3">Single-pass type II membrane protein</topology>
    </subcellularLocation>
</comment>
<feature type="transmembrane region" description="Helical" evidence="3">
    <location>
        <begin position="7"/>
        <end position="30"/>
    </location>
</feature>
<reference evidence="5" key="1">
    <citation type="journal article" date="2014" name="Int. J. Syst. Evol. Microbiol.">
        <title>Complete genome sequence of Corynebacterium casei LMG S-19264T (=DSM 44701T), isolated from a smear-ripened cheese.</title>
        <authorList>
            <consortium name="US DOE Joint Genome Institute (JGI-PGF)"/>
            <person name="Walter F."/>
            <person name="Albersmeier A."/>
            <person name="Kalinowski J."/>
            <person name="Ruckert C."/>
        </authorList>
    </citation>
    <scope>NUCLEOTIDE SEQUENCE</scope>
    <source>
        <strain evidence="5">CGMCC 4.7272</strain>
    </source>
</reference>
<dbReference type="EMBL" id="BMMU01000004">
    <property type="protein sequence ID" value="GGJ20520.1"/>
    <property type="molecule type" value="Genomic_DNA"/>
</dbReference>
<keyword evidence="3" id="KW-0472">Membrane</keyword>
<dbReference type="InterPro" id="IPR036286">
    <property type="entry name" value="LexA/Signal_pep-like_sf"/>
</dbReference>
<dbReference type="CDD" id="cd06530">
    <property type="entry name" value="S26_SPase_I"/>
    <property type="match status" value="1"/>
</dbReference>
<evidence type="ECO:0000256" key="2">
    <source>
        <dbReference type="ARBA" id="ARBA00009370"/>
    </source>
</evidence>
<comment type="catalytic activity">
    <reaction evidence="3">
        <text>Cleavage of hydrophobic, N-terminal signal or leader sequences from secreted and periplasmic proteins.</text>
        <dbReference type="EC" id="3.4.21.89"/>
    </reaction>
</comment>
<dbReference type="Gene3D" id="2.10.109.10">
    <property type="entry name" value="Umud Fragment, subunit A"/>
    <property type="match status" value="1"/>
</dbReference>
<evidence type="ECO:0000256" key="3">
    <source>
        <dbReference type="RuleBase" id="RU362042"/>
    </source>
</evidence>
<keyword evidence="3" id="KW-0812">Transmembrane</keyword>
<comment type="caution">
    <text evidence="5">The sequence shown here is derived from an EMBL/GenBank/DDBJ whole genome shotgun (WGS) entry which is preliminary data.</text>
</comment>
<feature type="domain" description="Peptidase S26" evidence="4">
    <location>
        <begin position="23"/>
        <end position="173"/>
    </location>
</feature>
<dbReference type="GO" id="GO:0006465">
    <property type="term" value="P:signal peptide processing"/>
    <property type="evidence" value="ECO:0007669"/>
    <property type="project" value="InterPro"/>
</dbReference>
<evidence type="ECO:0000256" key="1">
    <source>
        <dbReference type="ARBA" id="ARBA00004401"/>
    </source>
</evidence>
<protein>
    <recommendedName>
        <fullName evidence="3">Signal peptidase I</fullName>
        <ecNumber evidence="3">3.4.21.89</ecNumber>
    </recommendedName>
</protein>
<dbReference type="Pfam" id="PF10502">
    <property type="entry name" value="Peptidase_S26"/>
    <property type="match status" value="1"/>
</dbReference>
<keyword evidence="3" id="KW-0378">Hydrolase</keyword>
<dbReference type="InterPro" id="IPR019533">
    <property type="entry name" value="Peptidase_S26"/>
</dbReference>